<name>A0A839ART1_9FLAO</name>
<dbReference type="InterPro" id="IPR039437">
    <property type="entry name" value="FrzH/put_lumazine-bd"/>
</dbReference>
<keyword evidence="3" id="KW-1185">Reference proteome</keyword>
<reference evidence="2 3" key="1">
    <citation type="submission" date="2020-07" db="EMBL/GenBank/DDBJ databases">
        <title>Bacterium isolated from marine sediment.</title>
        <authorList>
            <person name="Shang D."/>
            <person name="Du Z.-J."/>
        </authorList>
    </citation>
    <scope>NUCLEOTIDE SEQUENCE [LARGE SCALE GENOMIC DNA]</scope>
    <source>
        <strain evidence="2 3">S7007</strain>
    </source>
</reference>
<feature type="chain" id="PRO_5032537135" evidence="1">
    <location>
        <begin position="20"/>
        <end position="153"/>
    </location>
</feature>
<feature type="signal peptide" evidence="1">
    <location>
        <begin position="1"/>
        <end position="19"/>
    </location>
</feature>
<sequence length="153" mass="17804">MKALYYLIILLFTVQFQLAAQEKEQAIKDVKQAAYNYIDTFYKADTTLAYNSVHKNVRKVGWWFDKKKGKFSDKSEMPFDKLIALAKRWNAKGNRANEKSIREVTVLEVSDKIAVAKVTAVWGIDYLNMVKTKDGWKSINIIWQSKPRFSLKD</sequence>
<dbReference type="AlphaFoldDB" id="A0A839ART1"/>
<evidence type="ECO:0000313" key="2">
    <source>
        <dbReference type="EMBL" id="MBA6156834.1"/>
    </source>
</evidence>
<dbReference type="Proteomes" id="UP000563906">
    <property type="component" value="Unassembled WGS sequence"/>
</dbReference>
<keyword evidence="1" id="KW-0732">Signal</keyword>
<dbReference type="RefSeq" id="WP_182125334.1">
    <property type="nucleotide sequence ID" value="NZ_JACGLS010000004.1"/>
</dbReference>
<protein>
    <submittedName>
        <fullName evidence="2">Nuclear transport factor 2 family protein</fullName>
    </submittedName>
</protein>
<dbReference type="InterPro" id="IPR032710">
    <property type="entry name" value="NTF2-like_dom_sf"/>
</dbReference>
<proteinExistence type="predicted"/>
<organism evidence="2 3">
    <name type="scientific">Tenacibaculum pelagium</name>
    <dbReference type="NCBI Taxonomy" id="2759527"/>
    <lineage>
        <taxon>Bacteria</taxon>
        <taxon>Pseudomonadati</taxon>
        <taxon>Bacteroidota</taxon>
        <taxon>Flavobacteriia</taxon>
        <taxon>Flavobacteriales</taxon>
        <taxon>Flavobacteriaceae</taxon>
        <taxon>Tenacibaculum</taxon>
    </lineage>
</organism>
<dbReference type="Pfam" id="PF12893">
    <property type="entry name" value="Lumazine_bd_2"/>
    <property type="match status" value="1"/>
</dbReference>
<evidence type="ECO:0000313" key="3">
    <source>
        <dbReference type="Proteomes" id="UP000563906"/>
    </source>
</evidence>
<accession>A0A839ART1</accession>
<dbReference type="Gene3D" id="3.10.450.50">
    <property type="match status" value="1"/>
</dbReference>
<dbReference type="EMBL" id="JACGLS010000004">
    <property type="protein sequence ID" value="MBA6156834.1"/>
    <property type="molecule type" value="Genomic_DNA"/>
</dbReference>
<dbReference type="SUPFAM" id="SSF54427">
    <property type="entry name" value="NTF2-like"/>
    <property type="match status" value="1"/>
</dbReference>
<gene>
    <name evidence="2" type="ORF">H3Z83_09935</name>
</gene>
<evidence type="ECO:0000256" key="1">
    <source>
        <dbReference type="SAM" id="SignalP"/>
    </source>
</evidence>
<comment type="caution">
    <text evidence="2">The sequence shown here is derived from an EMBL/GenBank/DDBJ whole genome shotgun (WGS) entry which is preliminary data.</text>
</comment>